<dbReference type="InterPro" id="IPR016155">
    <property type="entry name" value="Mopterin_synth/thiamin_S_b"/>
</dbReference>
<keyword evidence="2" id="KW-1185">Reference proteome</keyword>
<name>A0A1M5AL74_9FIRM</name>
<protein>
    <recommendedName>
        <fullName evidence="3">Molybdopterin converting factor, small subunit</fullName>
    </recommendedName>
</protein>
<evidence type="ECO:0000313" key="1">
    <source>
        <dbReference type="EMBL" id="SHF30915.1"/>
    </source>
</evidence>
<evidence type="ECO:0008006" key="3">
    <source>
        <dbReference type="Google" id="ProtNLM"/>
    </source>
</evidence>
<dbReference type="Proteomes" id="UP000184196">
    <property type="component" value="Unassembled WGS sequence"/>
</dbReference>
<sequence>MIKIKVTYASVLMREPEEVELTSGTLGELKEIAAQKLGSVAVCFASGGNLLTDPGLKLAENQEVFIFPLVAGG</sequence>
<reference evidence="2" key="1">
    <citation type="submission" date="2016-11" db="EMBL/GenBank/DDBJ databases">
        <authorList>
            <person name="Varghese N."/>
            <person name="Submissions S."/>
        </authorList>
    </citation>
    <scope>NUCLEOTIDE SEQUENCE [LARGE SCALE GENOMIC DNA]</scope>
    <source>
        <strain evidence="2">DSM 11792</strain>
    </source>
</reference>
<proteinExistence type="predicted"/>
<accession>A0A1M5AL74</accession>
<dbReference type="AlphaFoldDB" id="A0A1M5AL74"/>
<gene>
    <name evidence="1" type="ORF">SAMN02745218_01937</name>
</gene>
<dbReference type="RefSeq" id="WP_073165596.1">
    <property type="nucleotide sequence ID" value="NZ_FQUW01000022.1"/>
</dbReference>
<organism evidence="1 2">
    <name type="scientific">Desulfofundulus australicus DSM 11792</name>
    <dbReference type="NCBI Taxonomy" id="1121425"/>
    <lineage>
        <taxon>Bacteria</taxon>
        <taxon>Bacillati</taxon>
        <taxon>Bacillota</taxon>
        <taxon>Clostridia</taxon>
        <taxon>Eubacteriales</taxon>
        <taxon>Peptococcaceae</taxon>
        <taxon>Desulfofundulus</taxon>
    </lineage>
</organism>
<dbReference type="SUPFAM" id="SSF54285">
    <property type="entry name" value="MoaD/ThiS"/>
    <property type="match status" value="1"/>
</dbReference>
<dbReference type="EMBL" id="FQUW01000022">
    <property type="protein sequence ID" value="SHF30915.1"/>
    <property type="molecule type" value="Genomic_DNA"/>
</dbReference>
<evidence type="ECO:0000313" key="2">
    <source>
        <dbReference type="Proteomes" id="UP000184196"/>
    </source>
</evidence>